<accession>A0ACC6V222</accession>
<organism evidence="1 2">
    <name type="scientific">Thermoproteus sp. AZ2</name>
    <dbReference type="NCBI Taxonomy" id="1609232"/>
    <lineage>
        <taxon>Archaea</taxon>
        <taxon>Thermoproteota</taxon>
        <taxon>Thermoprotei</taxon>
        <taxon>Thermoproteales</taxon>
        <taxon>Thermoproteaceae</taxon>
        <taxon>Thermoproteus</taxon>
    </lineage>
</organism>
<comment type="caution">
    <text evidence="1">The sequence shown here is derived from an EMBL/GenBank/DDBJ whole genome shotgun (WGS) entry which is preliminary data.</text>
</comment>
<name>A0ACC6V222_9CREN</name>
<dbReference type="EC" id="2.7.7.7" evidence="1"/>
<dbReference type="Proteomes" id="UP000033636">
    <property type="component" value="Unassembled WGS sequence"/>
</dbReference>
<reference evidence="1" key="1">
    <citation type="submission" date="2024-07" db="EMBL/GenBank/DDBJ databases">
        <title>Metagenome and Metagenome-Assembled Genomes of Archaea from a hot spring from the geothermal field of Los Azufres, Mexico.</title>
        <authorList>
            <person name="Marin-Paredes R."/>
            <person name="Martinez-Romero E."/>
            <person name="Servin-Garciduenas L.E."/>
        </authorList>
    </citation>
    <scope>NUCLEOTIDE SEQUENCE</scope>
</reference>
<keyword evidence="1" id="KW-0239">DNA-directed DNA polymerase</keyword>
<evidence type="ECO:0000313" key="2">
    <source>
        <dbReference type="Proteomes" id="UP000033636"/>
    </source>
</evidence>
<keyword evidence="1" id="KW-0808">Transferase</keyword>
<evidence type="ECO:0000313" key="1">
    <source>
        <dbReference type="EMBL" id="MFB6491001.1"/>
    </source>
</evidence>
<keyword evidence="1" id="KW-0548">Nucleotidyltransferase</keyword>
<protein>
    <submittedName>
        <fullName evidence="1">DNA-directed DNA polymerase I</fullName>
        <ecNumber evidence="1">2.7.7.7</ecNumber>
    </submittedName>
</protein>
<gene>
    <name evidence="1" type="ORF">TU35_007135</name>
</gene>
<sequence length="858" mass="97132">MAFEEEEVLEEEEVREYEGEEIAEFKIKGVISTSIPPSIALSVTYDGAEGKALVKLYDPSTDTVYYWYDNTGHRPYLLTDLPPEVIADKVPEVLKHPGFSHMEVVKKYDALSNREVLMTKIYAKDPLSVGGGRRSIRDLLQKTWESRIKYHHSYLFDRGIVPGMWYRSNGAGLAPVPIEIPEEVKASLSKVFSSEDEREAAEEWIPYFQAPIPHIRRVAIDIEVFTPQENKVPNPKDAEYEVVSVALVGSDGLRRVLVLRRPGMDIDLEAFSDFDFEVLFFDNEYDLISEVFKVITQYPLVVSFNGDNFDLPYLYNRALALGFKREEIPIVARRDYVTVAPGIHIDLYKFFAIKAIEVYAFGGVYRGERGLDAIASAVLGVGKVERQESISAMPLDELAEYNYRDAFITLYFTLYNDELVMKLIILLSRIAKLPPEDLTRSQVSAWIRNMLYYEHRKRGWLIPNKEDIIASRGGAYTKAIIKGKKYAGAVVLDPPAGVFFNVYVLDFASLYPSVISRWNLSYETVNCQEKENAERPIAELPHWICKGRRGITSLLVGILRDLRVHVYKRLAKNAPTPQERALYDVVQSAMKVFINASYGVFGAETFPLYCPPVAELTTALARYVMTSTVLKAIEVGVQPIYGDTDSLFLINASEDKIKAMMDYANSLGIDIDLDKVYRFVLFSGRKKNYLGVTADGGVIIKGLVGKKRNAPVFVKELVDDIVKELKSVQTLDDVFKVRDDVSALVKEYEARLKEHKITLDKVAIKTSLNKDLDEYTKNKPQHVKAAELLAKYGIRLGRGDVISYVKTRDSLGVKPVQLARIDEVDERKYLEYMATSVEQILEALGISMEELRGVMKLA</sequence>
<proteinExistence type="predicted"/>
<dbReference type="EMBL" id="JZWT02000018">
    <property type="protein sequence ID" value="MFB6491001.1"/>
    <property type="molecule type" value="Genomic_DNA"/>
</dbReference>